<dbReference type="GO" id="GO:0016020">
    <property type="term" value="C:membrane"/>
    <property type="evidence" value="ECO:0007669"/>
    <property type="project" value="UniProtKB-SubCell"/>
</dbReference>
<organism evidence="7 8">
    <name type="scientific">Bacteroides cellulosilyticus CL02T12C19</name>
    <dbReference type="NCBI Taxonomy" id="997874"/>
    <lineage>
        <taxon>Bacteria</taxon>
        <taxon>Pseudomonadati</taxon>
        <taxon>Bacteroidota</taxon>
        <taxon>Bacteroidia</taxon>
        <taxon>Bacteroidales</taxon>
        <taxon>Bacteroidaceae</taxon>
        <taxon>Bacteroides</taxon>
    </lineage>
</organism>
<evidence type="ECO:0000256" key="1">
    <source>
        <dbReference type="ARBA" id="ARBA00004141"/>
    </source>
</evidence>
<evidence type="ECO:0000256" key="5">
    <source>
        <dbReference type="SAM" id="Phobius"/>
    </source>
</evidence>
<dbReference type="Proteomes" id="UP000003741">
    <property type="component" value="Unassembled WGS sequence"/>
</dbReference>
<gene>
    <name evidence="7" type="ORF">HMPREF1062_01965</name>
</gene>
<evidence type="ECO:0000256" key="2">
    <source>
        <dbReference type="ARBA" id="ARBA00022692"/>
    </source>
</evidence>
<dbReference type="EMBL" id="AGXG01000046">
    <property type="protein sequence ID" value="EIY32677.1"/>
    <property type="molecule type" value="Genomic_DNA"/>
</dbReference>
<feature type="transmembrane region" description="Helical" evidence="5">
    <location>
        <begin position="120"/>
        <end position="137"/>
    </location>
</feature>
<dbReference type="InterPro" id="IPR007016">
    <property type="entry name" value="O-antigen_ligase-rel_domated"/>
</dbReference>
<dbReference type="SUPFAM" id="SSF48452">
    <property type="entry name" value="TPR-like"/>
    <property type="match status" value="1"/>
</dbReference>
<dbReference type="PANTHER" id="PTHR37422:SF13">
    <property type="entry name" value="LIPOPOLYSACCHARIDE BIOSYNTHESIS PROTEIN PA4999-RELATED"/>
    <property type="match status" value="1"/>
</dbReference>
<sequence>MFLILFYVLRVTGKVMIERVFKAENMIFFLLCIVSVFTYSQCMTDTHLMPKWYFTAFVLLLAVLALLVKSIFNRLSKIDFLIYSYFISFICLIQALYGILQWLKLIPSVGRFQVVGSFDNPAGFAACLCAGLPFIFLCLKEVRGKKQKTILYLLLLAVVLAIVVSGSRSGVLTIAIVLTIWLYPYIPFKLKSKILISVCLILVLLGGGYFLKKDSADGRLLIWRCSLEMVKDLPFCGYGINGFKAHYMDYQANFLMEKPNSGYMKLADNVSSPFNEYLNIMIKFGYLGMIILISGILLLIFCYCKDPKYEKRIALYSLLSIGIFSMFSYPFTYPFVWIIICLDIFVLMRGNIVLNIQKNYKNILYVFAIAVCSWGGIKLYQRINAEYQWGKIAYSTANENLAIYYKLMSVMGNNPYFLYNYSVALFELNRLNESLKLALFCNRYWADYDLELLLGSIYSKMKDYDMAEIHYRKASLMCPCRFVPLYYLYELYKEAGNANGMLSVGRLIMDKPVKVNSMQVMQIRNKVRRELSYIDIN</sequence>
<keyword evidence="4 5" id="KW-0472">Membrane</keyword>
<evidence type="ECO:0000313" key="8">
    <source>
        <dbReference type="Proteomes" id="UP000003741"/>
    </source>
</evidence>
<feature type="transmembrane region" description="Helical" evidence="5">
    <location>
        <begin position="194"/>
        <end position="211"/>
    </location>
</feature>
<evidence type="ECO:0000313" key="7">
    <source>
        <dbReference type="EMBL" id="EIY32677.1"/>
    </source>
</evidence>
<feature type="transmembrane region" description="Helical" evidence="5">
    <location>
        <begin position="80"/>
        <end position="100"/>
    </location>
</feature>
<feature type="transmembrane region" description="Helical" evidence="5">
    <location>
        <begin position="363"/>
        <end position="380"/>
    </location>
</feature>
<reference evidence="7 8" key="1">
    <citation type="submission" date="2012-02" db="EMBL/GenBank/DDBJ databases">
        <title>The Genome Sequence of Bacteroides cellulosilyticus CL02T12C19.</title>
        <authorList>
            <consortium name="The Broad Institute Genome Sequencing Platform"/>
            <person name="Earl A."/>
            <person name="Ward D."/>
            <person name="Feldgarden M."/>
            <person name="Gevers D."/>
            <person name="Zitomersky N.L."/>
            <person name="Coyne M.J."/>
            <person name="Comstock L.E."/>
            <person name="Young S.K."/>
            <person name="Zeng Q."/>
            <person name="Gargeya S."/>
            <person name="Fitzgerald M."/>
            <person name="Haas B."/>
            <person name="Abouelleil A."/>
            <person name="Alvarado L."/>
            <person name="Arachchi H.M."/>
            <person name="Berlin A."/>
            <person name="Chapman S.B."/>
            <person name="Gearin G."/>
            <person name="Goldberg J."/>
            <person name="Griggs A."/>
            <person name="Gujja S."/>
            <person name="Hansen M."/>
            <person name="Heiman D."/>
            <person name="Howarth C."/>
            <person name="Larimer J."/>
            <person name="Lui A."/>
            <person name="MacDonald P.J.P."/>
            <person name="McCowen C."/>
            <person name="Montmayeur A."/>
            <person name="Murphy C."/>
            <person name="Neiman D."/>
            <person name="Pearson M."/>
            <person name="Priest M."/>
            <person name="Roberts A."/>
            <person name="Saif S."/>
            <person name="Shea T."/>
            <person name="Sisk P."/>
            <person name="Stolte C."/>
            <person name="Sykes S."/>
            <person name="Wortman J."/>
            <person name="Nusbaum C."/>
            <person name="Birren B."/>
        </authorList>
    </citation>
    <scope>NUCLEOTIDE SEQUENCE [LARGE SCALE GENOMIC DNA]</scope>
    <source>
        <strain evidence="7 8">CL02T12C19</strain>
    </source>
</reference>
<keyword evidence="2 5" id="KW-0812">Transmembrane</keyword>
<feature type="transmembrane region" description="Helical" evidence="5">
    <location>
        <begin position="20"/>
        <end position="40"/>
    </location>
</feature>
<keyword evidence="8" id="KW-1185">Reference proteome</keyword>
<comment type="caution">
    <text evidence="7">The sequence shown here is derived from an EMBL/GenBank/DDBJ whole genome shotgun (WGS) entry which is preliminary data.</text>
</comment>
<dbReference type="InterPro" id="IPR011990">
    <property type="entry name" value="TPR-like_helical_dom_sf"/>
</dbReference>
<name>I8W4H7_9BACE</name>
<feature type="transmembrane region" description="Helical" evidence="5">
    <location>
        <begin position="313"/>
        <end position="329"/>
    </location>
</feature>
<feature type="domain" description="O-antigen ligase-related" evidence="6">
    <location>
        <begin position="154"/>
        <end position="293"/>
    </location>
</feature>
<proteinExistence type="predicted"/>
<dbReference type="InterPro" id="IPR051533">
    <property type="entry name" value="WaaL-like"/>
</dbReference>
<protein>
    <recommendedName>
        <fullName evidence="6">O-antigen ligase-related domain-containing protein</fullName>
    </recommendedName>
</protein>
<feature type="transmembrane region" description="Helical" evidence="5">
    <location>
        <begin position="280"/>
        <end position="301"/>
    </location>
</feature>
<evidence type="ECO:0000259" key="6">
    <source>
        <dbReference type="Pfam" id="PF04932"/>
    </source>
</evidence>
<dbReference type="Gene3D" id="1.25.40.10">
    <property type="entry name" value="Tetratricopeptide repeat domain"/>
    <property type="match status" value="1"/>
</dbReference>
<keyword evidence="3 5" id="KW-1133">Transmembrane helix</keyword>
<accession>I8W4H7</accession>
<evidence type="ECO:0000256" key="4">
    <source>
        <dbReference type="ARBA" id="ARBA00023136"/>
    </source>
</evidence>
<dbReference type="PANTHER" id="PTHR37422">
    <property type="entry name" value="TEICHURONIC ACID BIOSYNTHESIS PROTEIN TUAE"/>
    <property type="match status" value="1"/>
</dbReference>
<dbReference type="PATRIC" id="fig|997874.3.peg.2001"/>
<comment type="subcellular location">
    <subcellularLocation>
        <location evidence="1">Membrane</location>
        <topology evidence="1">Multi-pass membrane protein</topology>
    </subcellularLocation>
</comment>
<evidence type="ECO:0000256" key="3">
    <source>
        <dbReference type="ARBA" id="ARBA00022989"/>
    </source>
</evidence>
<feature type="transmembrane region" description="Helical" evidence="5">
    <location>
        <begin position="52"/>
        <end position="68"/>
    </location>
</feature>
<feature type="transmembrane region" description="Helical" evidence="5">
    <location>
        <begin position="149"/>
        <end position="165"/>
    </location>
</feature>
<dbReference type="AlphaFoldDB" id="I8W4H7"/>
<dbReference type="HOGENOM" id="CLU_030792_1_0_10"/>
<dbReference type="Pfam" id="PF04932">
    <property type="entry name" value="Wzy_C"/>
    <property type="match status" value="1"/>
</dbReference>